<name>A0A6J7WW85_9CAUD</name>
<dbReference type="InterPro" id="IPR026325">
    <property type="entry name" value="DUF932"/>
</dbReference>
<dbReference type="NCBIfam" id="TIGR03299">
    <property type="entry name" value="LGT_TIGR03299"/>
    <property type="match status" value="1"/>
</dbReference>
<proteinExistence type="predicted"/>
<dbReference type="EMBL" id="LR798294">
    <property type="protein sequence ID" value="CAB5222027.1"/>
    <property type="molecule type" value="Genomic_DNA"/>
</dbReference>
<dbReference type="Pfam" id="PF06067">
    <property type="entry name" value="DUF932"/>
    <property type="match status" value="1"/>
</dbReference>
<dbReference type="InterPro" id="IPR017686">
    <property type="entry name" value="Phg/plasmid-like_prot"/>
</dbReference>
<sequence length="324" mass="36541">MAHELEIQKNGEANMAFVGETPWHGLGKRVPNDVSPEQMLKAANLDWTVAKKQLFFNTDGGLVPTTAQALVRSTDNKVLTVVSDNWNPVQNLEAFEFFNDFVHAGDMEMHTAGSLKGGKMVWAMAQIKDSFTLFGGDKVEGYLLFSNPHEFGRSIDVRFTPVRVVCNNTLTMALDSKSKHAVKINHRSKFDGDLVKETLGIAKDQLTRYKEQAQFLGQKKYNKETIVEYFNRVFPSMSKDEMKRANTAFPISRQAEEAMAIVHTQPGANFAEGSWWQAFNAVTYMTDHKMGRSRDSRLTSAWYGLNRVKKERALDLAVEYAEVA</sequence>
<evidence type="ECO:0000313" key="1">
    <source>
        <dbReference type="EMBL" id="CAB5222027.1"/>
    </source>
</evidence>
<reference evidence="1" key="1">
    <citation type="submission" date="2020-05" db="EMBL/GenBank/DDBJ databases">
        <authorList>
            <person name="Chiriac C."/>
            <person name="Salcher M."/>
            <person name="Ghai R."/>
            <person name="Kavagutti S V."/>
        </authorList>
    </citation>
    <scope>NUCLEOTIDE SEQUENCE</scope>
</reference>
<organism evidence="1">
    <name type="scientific">uncultured Caudovirales phage</name>
    <dbReference type="NCBI Taxonomy" id="2100421"/>
    <lineage>
        <taxon>Viruses</taxon>
        <taxon>Duplodnaviria</taxon>
        <taxon>Heunggongvirae</taxon>
        <taxon>Uroviricota</taxon>
        <taxon>Caudoviricetes</taxon>
        <taxon>Peduoviridae</taxon>
        <taxon>Maltschvirus</taxon>
        <taxon>Maltschvirus maltsch</taxon>
    </lineage>
</organism>
<gene>
    <name evidence="1" type="ORF">UFOVP242_241</name>
</gene>
<accession>A0A6J7WW85</accession>
<protein>
    <submittedName>
        <fullName evidence="1">LGT_TIGR03299, phage/plasmid-like protein TIGR03299</fullName>
    </submittedName>
</protein>